<dbReference type="EMBL" id="UIHC01000029">
    <property type="protein sequence ID" value="SUZ32830.1"/>
    <property type="molecule type" value="Genomic_DNA"/>
</dbReference>
<protein>
    <submittedName>
        <fullName evidence="7">N-glycosidase YbiA</fullName>
        <ecNumber evidence="7">3.2.2.-</ecNumber>
    </submittedName>
</protein>
<name>A0A3B0MBR9_9RHOB</name>
<dbReference type="EC" id="3.2.2.-" evidence="7"/>
<evidence type="ECO:0000313" key="7">
    <source>
        <dbReference type="EMBL" id="SUZ32830.1"/>
    </source>
</evidence>
<dbReference type="RefSeq" id="WP_220669567.1">
    <property type="nucleotide sequence ID" value="NZ_UIHC01000029.1"/>
</dbReference>
<reference evidence="8" key="1">
    <citation type="submission" date="2018-08" db="EMBL/GenBank/DDBJ databases">
        <authorList>
            <person name="Rodrigo-Torres L."/>
            <person name="Arahal R. D."/>
            <person name="Lucena T."/>
        </authorList>
    </citation>
    <scope>NUCLEOTIDE SEQUENCE [LARGE SCALE GENOMIC DNA]</scope>
    <source>
        <strain evidence="8">CECT 7235</strain>
    </source>
</reference>
<dbReference type="PANTHER" id="PTHR43140:SF1">
    <property type="entry name" value="TYPE I RESTRICTION ENZYME ECOKI SPECIFICITY SUBUNIT"/>
    <property type="match status" value="1"/>
</dbReference>
<sequence length="710" mass="80079">MSQASQVRTYDPSASVVFLKTNERFGGLSNMAPGFPLRVNGVRIRTSEALYQACRFPHLPDVQRKIIDEHSPMTAKMRSKPFRKDSRPDWDAVRVKIMRWCLRVKLAQNWREFGRLLLATEDRPIVEQSRKDDFWGAKVADDGSLVGMNVLGRLLMELREQLKGAEAESLHAVEPLAIPEFLLFQRPIEVICTADGASQPVGIEPHPSRSVAPPPPRDLPQPSLFDQPMIAKGQMDIQANPAVEAKPKQSPAAYPTYRPARVHWLGEIPAHWQEKRGKYFFREIDERSRTGEEELLSVSHTTGVTPRSQKNVTMFKAESYVGHKVARPNDVVINTMWAWMSALGVSKNVGIVSPAYGVYRPLNSEDFLPEYVDYLLRTPMLRWEYICRSTGIRASRLRLYPDKFLDIAFPCPPREEQERMVAFLHAKEVQVRRLIRNKRRLIGLLTEQKQAIINRAVTRGLDPNAPMKPTGIDWMPEVPAHWEVKRLKTLVRNVTEQTNSLSDGDTYIALEHVKSWTGEITPPGDDIAFDSQVKRFAAGDVLFGKLRPYLAKVTRPQQSGVCVGEFLVLRPIEDLPSAKFLEVKLCSKTVIDIVNSSTFGAKMPRAEWGFIGNLRIAFPPSPDEQETMLSSIASETSTLTNAISRTENEIALIAEYRERLIADVVTGKLDVRHIEIAAPADEPIADEDDTLEEELESDDAEVMEGADADD</sequence>
<evidence type="ECO:0000256" key="2">
    <source>
        <dbReference type="ARBA" id="ARBA00000751"/>
    </source>
</evidence>
<dbReference type="InterPro" id="IPR012816">
    <property type="entry name" value="NADAR"/>
</dbReference>
<dbReference type="NCBIfam" id="TIGR02464">
    <property type="entry name" value="ribofla_fusion"/>
    <property type="match status" value="1"/>
</dbReference>
<dbReference type="CDD" id="cd15457">
    <property type="entry name" value="NADAR"/>
    <property type="match status" value="1"/>
</dbReference>
<feature type="region of interest" description="Disordered" evidence="5">
    <location>
        <begin position="199"/>
        <end position="220"/>
    </location>
</feature>
<organism evidence="7 8">
    <name type="scientific">Roseinatronobacter ekhonensis</name>
    <dbReference type="NCBI Taxonomy" id="254356"/>
    <lineage>
        <taxon>Bacteria</taxon>
        <taxon>Pseudomonadati</taxon>
        <taxon>Pseudomonadota</taxon>
        <taxon>Alphaproteobacteria</taxon>
        <taxon>Rhodobacterales</taxon>
        <taxon>Paracoccaceae</taxon>
        <taxon>Roseinatronobacter</taxon>
    </lineage>
</organism>
<keyword evidence="3" id="KW-0680">Restriction system</keyword>
<keyword evidence="8" id="KW-1185">Reference proteome</keyword>
<dbReference type="InterPro" id="IPR044946">
    <property type="entry name" value="Restrct_endonuc_typeI_TRD_sf"/>
</dbReference>
<accession>A0A3B0MBR9</accession>
<evidence type="ECO:0000259" key="6">
    <source>
        <dbReference type="Pfam" id="PF08719"/>
    </source>
</evidence>
<evidence type="ECO:0000313" key="8">
    <source>
        <dbReference type="Proteomes" id="UP000272908"/>
    </source>
</evidence>
<keyword evidence="7" id="KW-0326">Glycosidase</keyword>
<dbReference type="Proteomes" id="UP000272908">
    <property type="component" value="Unassembled WGS sequence"/>
</dbReference>
<dbReference type="Gene3D" id="1.10.357.40">
    <property type="entry name" value="YbiA-like"/>
    <property type="match status" value="1"/>
</dbReference>
<comment type="catalytic activity">
    <reaction evidence="2">
        <text>2,5-diamino-6-hydroxy-4-(5-phosphoribosylamino)-pyrimidine + H2O = 2,5,6-triamino-4-hydroxypyrimidine + D-ribose 5-phosphate</text>
        <dbReference type="Rhea" id="RHEA:23436"/>
        <dbReference type="ChEBI" id="CHEBI:15377"/>
        <dbReference type="ChEBI" id="CHEBI:58614"/>
        <dbReference type="ChEBI" id="CHEBI:78346"/>
        <dbReference type="ChEBI" id="CHEBI:137796"/>
    </reaction>
</comment>
<evidence type="ECO:0000256" key="5">
    <source>
        <dbReference type="SAM" id="MobiDB-lite"/>
    </source>
</evidence>
<evidence type="ECO:0000256" key="3">
    <source>
        <dbReference type="ARBA" id="ARBA00022747"/>
    </source>
</evidence>
<dbReference type="AlphaFoldDB" id="A0A3B0MBR9"/>
<feature type="domain" description="NADAR" evidence="6">
    <location>
        <begin position="18"/>
        <end position="163"/>
    </location>
</feature>
<evidence type="ECO:0000256" key="1">
    <source>
        <dbReference type="ARBA" id="ARBA00000022"/>
    </source>
</evidence>
<dbReference type="Pfam" id="PF08719">
    <property type="entry name" value="NADAR"/>
    <property type="match status" value="1"/>
</dbReference>
<gene>
    <name evidence="7" type="primary">ybiA</name>
    <name evidence="7" type="ORF">ROE7235_02593</name>
</gene>
<feature type="compositionally biased region" description="Acidic residues" evidence="5">
    <location>
        <begin position="683"/>
        <end position="710"/>
    </location>
</feature>
<evidence type="ECO:0000256" key="4">
    <source>
        <dbReference type="ARBA" id="ARBA00023125"/>
    </source>
</evidence>
<dbReference type="InterPro" id="IPR037238">
    <property type="entry name" value="YbiA-like_sf"/>
</dbReference>
<dbReference type="GO" id="GO:0009307">
    <property type="term" value="P:DNA restriction-modification system"/>
    <property type="evidence" value="ECO:0007669"/>
    <property type="project" value="UniProtKB-KW"/>
</dbReference>
<keyword evidence="7" id="KW-0378">Hydrolase</keyword>
<comment type="catalytic activity">
    <reaction evidence="1">
        <text>5-amino-6-(5-phospho-D-ribosylamino)uracil + H2O = 5,6-diaminouracil + D-ribose 5-phosphate</text>
        <dbReference type="Rhea" id="RHEA:55020"/>
        <dbReference type="ChEBI" id="CHEBI:15377"/>
        <dbReference type="ChEBI" id="CHEBI:46252"/>
        <dbReference type="ChEBI" id="CHEBI:58453"/>
        <dbReference type="ChEBI" id="CHEBI:78346"/>
    </reaction>
</comment>
<proteinExistence type="predicted"/>
<dbReference type="PANTHER" id="PTHR43140">
    <property type="entry name" value="TYPE-1 RESTRICTION ENZYME ECOKI SPECIFICITY PROTEIN"/>
    <property type="match status" value="1"/>
</dbReference>
<dbReference type="InterPro" id="IPR051212">
    <property type="entry name" value="Type-I_RE_S_subunit"/>
</dbReference>
<dbReference type="GO" id="GO:0016798">
    <property type="term" value="F:hydrolase activity, acting on glycosyl bonds"/>
    <property type="evidence" value="ECO:0007669"/>
    <property type="project" value="UniProtKB-KW"/>
</dbReference>
<dbReference type="SUPFAM" id="SSF116734">
    <property type="entry name" value="DNA methylase specificity domain"/>
    <property type="match status" value="2"/>
</dbReference>
<dbReference type="Gene3D" id="3.90.220.20">
    <property type="entry name" value="DNA methylase specificity domains"/>
    <property type="match status" value="2"/>
</dbReference>
<keyword evidence="4" id="KW-0238">DNA-binding</keyword>
<feature type="region of interest" description="Disordered" evidence="5">
    <location>
        <begin position="681"/>
        <end position="710"/>
    </location>
</feature>
<dbReference type="GO" id="GO:0003677">
    <property type="term" value="F:DNA binding"/>
    <property type="evidence" value="ECO:0007669"/>
    <property type="project" value="UniProtKB-KW"/>
</dbReference>
<dbReference type="SUPFAM" id="SSF143990">
    <property type="entry name" value="YbiA-like"/>
    <property type="match status" value="1"/>
</dbReference>